<dbReference type="InterPro" id="IPR057582">
    <property type="entry name" value="Phage_TTP_15"/>
</dbReference>
<gene>
    <name evidence="1" type="ORF">KTN4_115</name>
</gene>
<dbReference type="EMBL" id="KU521356">
    <property type="protein sequence ID" value="ANM44873.1"/>
    <property type="molecule type" value="Genomic_DNA"/>
</dbReference>
<sequence length="349" mass="40498">MAASEFLDQIIQNIGQSPRDKAISDSIRGLNIIGRNSTIAPNTENHGFTFFTRPILNLSYDNCKIDRKLTMLLNDNPYSLSRSIRAILDPWSNRDGMNAVDVDPLNPFIPLLSNNLVSLTGWEDFQLNLATTNPGIYRDAMSYVDDVPYQFNTFDLQASFRNMEGDPITNLLYMWERYSALVKEGRLWPYPEMILLKEVDYNTRVWRIVTDVTRTYITRIFCSGASIFMNANTGRTGDFIGDGSETPFQNANDLLSVSIRCMGMDVYDYILFYEFNDLVEDFNPNMSDERRYTQMQKIKIYEREYFSRSKVYPYINTDNSELEWWISKEDYNVMLPGLLRNPPPPQKEG</sequence>
<evidence type="ECO:0000313" key="1">
    <source>
        <dbReference type="EMBL" id="ANM44873.1"/>
    </source>
</evidence>
<dbReference type="Proteomes" id="UP000224336">
    <property type="component" value="Segment"/>
</dbReference>
<organism evidence="1 2">
    <name type="scientific">Pseudomonas phage KTN4</name>
    <dbReference type="NCBI Taxonomy" id="1862701"/>
    <lineage>
        <taxon>Viruses</taxon>
        <taxon>Duplodnaviria</taxon>
        <taxon>Heunggongvirae</taxon>
        <taxon>Uroviricota</taxon>
        <taxon>Caudoviricetes</taxon>
        <taxon>Chimalliviridae</taxon>
        <taxon>Phikzvirus</taxon>
        <taxon>Phikzvirus phiKZ</taxon>
    </lineage>
</organism>
<name>A0A192Y554_9CAUD</name>
<reference evidence="1 2" key="1">
    <citation type="journal article" date="2016" name="Sci. Rep.">
        <title>A proposed integrated approach for the preclinical evaluation of phage therapy in Pseudomonas infections.</title>
        <authorList>
            <person name="Danis-Wlodarczyk K."/>
            <person name="Vandenheuvel D."/>
            <person name="Jang H.B."/>
            <person name="Briers Y."/>
            <person name="Olszak T."/>
            <person name="Arabski M."/>
            <person name="Wasik S."/>
            <person name="Drabik M."/>
            <person name="Higgins G."/>
            <person name="Tyrrell J."/>
            <person name="Harvey B.J."/>
            <person name="Noben J.P."/>
            <person name="Lavigne R."/>
            <person name="Drulis-Kawa Z."/>
        </authorList>
    </citation>
    <scope>NUCLEOTIDE SEQUENCE [LARGE SCALE GENOMIC DNA]</scope>
</reference>
<protein>
    <submittedName>
        <fullName evidence="1">Structural protein</fullName>
    </submittedName>
</protein>
<proteinExistence type="predicted"/>
<evidence type="ECO:0000313" key="2">
    <source>
        <dbReference type="Proteomes" id="UP000224336"/>
    </source>
</evidence>
<accession>A0A192Y554</accession>
<dbReference type="Pfam" id="PF23971">
    <property type="entry name" value="Phage_TTP_15"/>
    <property type="match status" value="1"/>
</dbReference>